<evidence type="ECO:0000313" key="3">
    <source>
        <dbReference type="Proteomes" id="UP000712045"/>
    </source>
</evidence>
<dbReference type="InterPro" id="IPR052897">
    <property type="entry name" value="Sec-Metab_Biosynth_Hydrolase"/>
</dbReference>
<keyword evidence="2" id="KW-0378">Hydrolase</keyword>
<evidence type="ECO:0000259" key="1">
    <source>
        <dbReference type="Pfam" id="PF12697"/>
    </source>
</evidence>
<dbReference type="PANTHER" id="PTHR37017">
    <property type="entry name" value="AB HYDROLASE-1 DOMAIN-CONTAINING PROTEIN-RELATED"/>
    <property type="match status" value="1"/>
</dbReference>
<sequence>MSRPPRPLPLDAECSRCGDVEEGVPAGLSSCGAVAGPGAAVLVHGLYHRPEHFDPVAEGLRAAGVDVVVPGLHRGSLAADTEAVQDAVDALAEAYGTPPLVLGHSYGGSVITGLRGAGHLVYLAAFVPDAGESAAGLGGATAELRAAVVPGGPDGATSLHPGRAADVLYADCPGAAASRAVELLRPQGPGCGRGIPERQAWKDTGSTYVVCALDRAIDPGLQRSMAARCGSVRVWRTGHSPFVSRPGLVVDLVRERITGPSVDG</sequence>
<dbReference type="Proteomes" id="UP000712045">
    <property type="component" value="Unassembled WGS sequence"/>
</dbReference>
<accession>A0ABS2I575</accession>
<dbReference type="Pfam" id="PF12697">
    <property type="entry name" value="Abhydrolase_6"/>
    <property type="match status" value="1"/>
</dbReference>
<evidence type="ECO:0000313" key="2">
    <source>
        <dbReference type="EMBL" id="MBM7057975.1"/>
    </source>
</evidence>
<feature type="domain" description="AB hydrolase-1" evidence="1">
    <location>
        <begin position="41"/>
        <end position="251"/>
    </location>
</feature>
<dbReference type="InterPro" id="IPR000073">
    <property type="entry name" value="AB_hydrolase_1"/>
</dbReference>
<dbReference type="Gene3D" id="3.40.50.1820">
    <property type="entry name" value="alpha/beta hydrolase"/>
    <property type="match status" value="1"/>
</dbReference>
<reference evidence="2 3" key="1">
    <citation type="submission" date="2021-02" db="EMBL/GenBank/DDBJ databases">
        <title>Genome Streptomyces sp. RHZ10.</title>
        <authorList>
            <person name="Besaury L."/>
        </authorList>
    </citation>
    <scope>NUCLEOTIDE SEQUENCE [LARGE SCALE GENOMIC DNA]</scope>
    <source>
        <strain evidence="2 3">RHZ10</strain>
    </source>
</reference>
<organism evidence="2 3">
    <name type="scientific">Streptomyces durocortorensis</name>
    <dbReference type="NCBI Taxonomy" id="2811104"/>
    <lineage>
        <taxon>Bacteria</taxon>
        <taxon>Bacillati</taxon>
        <taxon>Actinomycetota</taxon>
        <taxon>Actinomycetes</taxon>
        <taxon>Kitasatosporales</taxon>
        <taxon>Streptomycetaceae</taxon>
        <taxon>Streptomyces</taxon>
    </lineage>
</organism>
<proteinExistence type="predicted"/>
<protein>
    <submittedName>
        <fullName evidence="2">Alpha/beta hydrolase</fullName>
    </submittedName>
</protein>
<keyword evidence="3" id="KW-1185">Reference proteome</keyword>
<dbReference type="EMBL" id="JAFEUF010000250">
    <property type="protein sequence ID" value="MBM7057975.1"/>
    <property type="molecule type" value="Genomic_DNA"/>
</dbReference>
<dbReference type="InterPro" id="IPR029058">
    <property type="entry name" value="AB_hydrolase_fold"/>
</dbReference>
<name>A0ABS2I575_9ACTN</name>
<dbReference type="SUPFAM" id="SSF53474">
    <property type="entry name" value="alpha/beta-Hydrolases"/>
    <property type="match status" value="1"/>
</dbReference>
<comment type="caution">
    <text evidence="2">The sequence shown here is derived from an EMBL/GenBank/DDBJ whole genome shotgun (WGS) entry which is preliminary data.</text>
</comment>
<dbReference type="GO" id="GO:0016787">
    <property type="term" value="F:hydrolase activity"/>
    <property type="evidence" value="ECO:0007669"/>
    <property type="project" value="UniProtKB-KW"/>
</dbReference>
<gene>
    <name evidence="2" type="ORF">JS521_30105</name>
</gene>
<dbReference type="PANTHER" id="PTHR37017:SF11">
    <property type="entry name" value="ESTERASE_LIPASE_THIOESTERASE DOMAIN-CONTAINING PROTEIN"/>
    <property type="match status" value="1"/>
</dbReference>